<keyword evidence="3" id="KW-1185">Reference proteome</keyword>
<name>A0ABT8SAJ3_9BURK</name>
<sequence length="67" mass="7259">MTALTSPSFALRPQRDGLRQKQFSLSRPRAAGQLLASQAGAGHFAPESVFKRFPAIGDTPSFDKQRG</sequence>
<gene>
    <name evidence="2" type="ORF">Q2T77_26960</name>
</gene>
<dbReference type="RefSeq" id="WP_301813781.1">
    <property type="nucleotide sequence ID" value="NZ_JAUJZH010000023.1"/>
</dbReference>
<evidence type="ECO:0000256" key="1">
    <source>
        <dbReference type="SAM" id="MobiDB-lite"/>
    </source>
</evidence>
<feature type="region of interest" description="Disordered" evidence="1">
    <location>
        <begin position="1"/>
        <end position="20"/>
    </location>
</feature>
<evidence type="ECO:0000313" key="3">
    <source>
        <dbReference type="Proteomes" id="UP001169027"/>
    </source>
</evidence>
<evidence type="ECO:0000313" key="2">
    <source>
        <dbReference type="EMBL" id="MDO1535931.1"/>
    </source>
</evidence>
<comment type="caution">
    <text evidence="2">The sequence shown here is derived from an EMBL/GenBank/DDBJ whole genome shotgun (WGS) entry which is preliminary data.</text>
</comment>
<dbReference type="Proteomes" id="UP001169027">
    <property type="component" value="Unassembled WGS sequence"/>
</dbReference>
<reference evidence="2" key="1">
    <citation type="submission" date="2023-06" db="EMBL/GenBank/DDBJ databases">
        <authorList>
            <person name="Jiang Y."/>
            <person name="Liu Q."/>
        </authorList>
    </citation>
    <scope>NUCLEOTIDE SEQUENCE</scope>
    <source>
        <strain evidence="2">CGMCC 1.12090</strain>
    </source>
</reference>
<protein>
    <submittedName>
        <fullName evidence="2">Uncharacterized protein</fullName>
    </submittedName>
</protein>
<accession>A0ABT8SAJ3</accession>
<proteinExistence type="predicted"/>
<organism evidence="2 3">
    <name type="scientific">Variovorax ginsengisoli</name>
    <dbReference type="NCBI Taxonomy" id="363844"/>
    <lineage>
        <taxon>Bacteria</taxon>
        <taxon>Pseudomonadati</taxon>
        <taxon>Pseudomonadota</taxon>
        <taxon>Betaproteobacteria</taxon>
        <taxon>Burkholderiales</taxon>
        <taxon>Comamonadaceae</taxon>
        <taxon>Variovorax</taxon>
    </lineage>
</organism>
<dbReference type="EMBL" id="JAUKVY010000023">
    <property type="protein sequence ID" value="MDO1535931.1"/>
    <property type="molecule type" value="Genomic_DNA"/>
</dbReference>